<feature type="transmembrane region" description="Helical" evidence="7">
    <location>
        <begin position="239"/>
        <end position="258"/>
    </location>
</feature>
<feature type="transmembrane region" description="Helical" evidence="7">
    <location>
        <begin position="37"/>
        <end position="59"/>
    </location>
</feature>
<feature type="transmembrane region" description="Helical" evidence="7">
    <location>
        <begin position="202"/>
        <end position="227"/>
    </location>
</feature>
<gene>
    <name evidence="9" type="ORF">FJR47_09010</name>
</gene>
<evidence type="ECO:0000313" key="9">
    <source>
        <dbReference type="EMBL" id="QFR44052.1"/>
    </source>
</evidence>
<dbReference type="GO" id="GO:0005886">
    <property type="term" value="C:plasma membrane"/>
    <property type="evidence" value="ECO:0007669"/>
    <property type="project" value="UniProtKB-SubCell"/>
</dbReference>
<dbReference type="KEGG" id="suln:FJR47_09010"/>
<feature type="transmembrane region" description="Helical" evidence="7">
    <location>
        <begin position="71"/>
        <end position="90"/>
    </location>
</feature>
<feature type="transmembrane region" description="Helical" evidence="7">
    <location>
        <begin position="155"/>
        <end position="174"/>
    </location>
</feature>
<proteinExistence type="predicted"/>
<dbReference type="Proteomes" id="UP000326061">
    <property type="component" value="Chromosome"/>
</dbReference>
<dbReference type="InterPro" id="IPR011701">
    <property type="entry name" value="MFS"/>
</dbReference>
<dbReference type="GO" id="GO:0022857">
    <property type="term" value="F:transmembrane transporter activity"/>
    <property type="evidence" value="ECO:0007669"/>
    <property type="project" value="InterPro"/>
</dbReference>
<evidence type="ECO:0000256" key="6">
    <source>
        <dbReference type="ARBA" id="ARBA00023136"/>
    </source>
</evidence>
<dbReference type="RefSeq" id="WP_152300112.1">
    <property type="nucleotide sequence ID" value="NZ_CP041166.1"/>
</dbReference>
<evidence type="ECO:0000256" key="5">
    <source>
        <dbReference type="ARBA" id="ARBA00022989"/>
    </source>
</evidence>
<feature type="transmembrane region" description="Helical" evidence="7">
    <location>
        <begin position="270"/>
        <end position="287"/>
    </location>
</feature>
<feature type="domain" description="Major facilitator superfamily (MFS) profile" evidence="8">
    <location>
        <begin position="1"/>
        <end position="382"/>
    </location>
</feature>
<keyword evidence="4 7" id="KW-0812">Transmembrane</keyword>
<dbReference type="SUPFAM" id="SSF103473">
    <property type="entry name" value="MFS general substrate transporter"/>
    <property type="match status" value="1"/>
</dbReference>
<feature type="transmembrane region" description="Helical" evidence="7">
    <location>
        <begin position="12"/>
        <end position="31"/>
    </location>
</feature>
<dbReference type="PANTHER" id="PTHR23517">
    <property type="entry name" value="RESISTANCE PROTEIN MDTM, PUTATIVE-RELATED-RELATED"/>
    <property type="match status" value="1"/>
</dbReference>
<evidence type="ECO:0000256" key="4">
    <source>
        <dbReference type="ARBA" id="ARBA00022692"/>
    </source>
</evidence>
<keyword evidence="3" id="KW-1003">Cell membrane</keyword>
<evidence type="ECO:0000256" key="2">
    <source>
        <dbReference type="ARBA" id="ARBA00022448"/>
    </source>
</evidence>
<reference evidence="10" key="1">
    <citation type="submission" date="2019-06" db="EMBL/GenBank/DDBJ databases">
        <title>Sulfurimonas gotlandica sp. nov., a chemoautotrophic and psychrotolerant epsilonproteobacterium isolated from a pelagic redoxcline, and an emended description of the genus Sulfurimonas.</title>
        <authorList>
            <person name="Wang S."/>
            <person name="Jiang L."/>
            <person name="Shao Z."/>
        </authorList>
    </citation>
    <scope>NUCLEOTIDE SEQUENCE [LARGE SCALE GENOMIC DNA]</scope>
    <source>
        <strain evidence="10">1-1N</strain>
    </source>
</reference>
<dbReference type="Gene3D" id="1.20.1250.20">
    <property type="entry name" value="MFS general substrate transporter like domains"/>
    <property type="match status" value="1"/>
</dbReference>
<feature type="transmembrane region" description="Helical" evidence="7">
    <location>
        <begin position="333"/>
        <end position="353"/>
    </location>
</feature>
<evidence type="ECO:0000313" key="10">
    <source>
        <dbReference type="Proteomes" id="UP000326061"/>
    </source>
</evidence>
<keyword evidence="2" id="KW-0813">Transport</keyword>
<protein>
    <submittedName>
        <fullName evidence="9">MFS transporter</fullName>
    </submittedName>
</protein>
<evidence type="ECO:0000256" key="7">
    <source>
        <dbReference type="SAM" id="Phobius"/>
    </source>
</evidence>
<organism evidence="9 10">
    <name type="scientific">Sulfurimonas xiamenensis</name>
    <dbReference type="NCBI Taxonomy" id="2590021"/>
    <lineage>
        <taxon>Bacteria</taxon>
        <taxon>Pseudomonadati</taxon>
        <taxon>Campylobacterota</taxon>
        <taxon>Epsilonproteobacteria</taxon>
        <taxon>Campylobacterales</taxon>
        <taxon>Sulfurimonadaceae</taxon>
        <taxon>Sulfurimonas</taxon>
    </lineage>
</organism>
<dbReference type="AlphaFoldDB" id="A0AAJ4A560"/>
<accession>A0AAJ4A560</accession>
<dbReference type="EMBL" id="CP041166">
    <property type="protein sequence ID" value="QFR44052.1"/>
    <property type="molecule type" value="Genomic_DNA"/>
</dbReference>
<comment type="subcellular location">
    <subcellularLocation>
        <location evidence="1">Cell membrane</location>
        <topology evidence="1">Multi-pass membrane protein</topology>
    </subcellularLocation>
</comment>
<keyword evidence="5 7" id="KW-1133">Transmembrane helix</keyword>
<keyword evidence="6 7" id="KW-0472">Membrane</keyword>
<name>A0AAJ4A560_9BACT</name>
<evidence type="ECO:0000259" key="8">
    <source>
        <dbReference type="PROSITE" id="PS50850"/>
    </source>
</evidence>
<feature type="transmembrane region" description="Helical" evidence="7">
    <location>
        <begin position="359"/>
        <end position="375"/>
    </location>
</feature>
<feature type="transmembrane region" description="Helical" evidence="7">
    <location>
        <begin position="96"/>
        <end position="115"/>
    </location>
</feature>
<dbReference type="InterPro" id="IPR050171">
    <property type="entry name" value="MFS_Transporters"/>
</dbReference>
<keyword evidence="10" id="KW-1185">Reference proteome</keyword>
<evidence type="ECO:0000256" key="1">
    <source>
        <dbReference type="ARBA" id="ARBA00004651"/>
    </source>
</evidence>
<sequence length="438" mass="47624">MFKKVFPLSAILSLRFLGLFLVLPVISIFALELEGSTPLLVGIVVGGYALTQALFQVPFGTMSDKIGRKPTLLVGLLIFLAGSIICAYSSDIYTLMLGRFLQGAGAIGSVITAMISDLVEEEIRGKAMAIMGASIALSFALAMGLGPVLGAKFGIASLFILTAVFAVLAIILLFTKVPTPPKIKHIYHATAKTSDILKDPNLLNMIIVNAMQKGLMTIAFVLIPIILTSDTFSWQKSDLYMAYLPAMVFGLAAMGPAVIFGEKHNKPKEIFLFSIVLFIVSFLIMGLTTSSIFFIVGVVLFFIAFNMMEPLVQSMITKFAKVHQKGAALGISNSVAYFSTFIGGTSAGLFLGFSDRETIGVSVAAIAALWLLWTLKLQNPTKYSHIYLPQTSVDMDKLTNFEHKHIAEWYINDTEKLVIVKYTKDAIEEETLKAAISK</sequence>
<dbReference type="PROSITE" id="PS50850">
    <property type="entry name" value="MFS"/>
    <property type="match status" value="1"/>
</dbReference>
<evidence type="ECO:0000256" key="3">
    <source>
        <dbReference type="ARBA" id="ARBA00022475"/>
    </source>
</evidence>
<dbReference type="PANTHER" id="PTHR23517:SF2">
    <property type="entry name" value="MULTIDRUG RESISTANCE PROTEIN MDTH"/>
    <property type="match status" value="1"/>
</dbReference>
<dbReference type="Pfam" id="PF07690">
    <property type="entry name" value="MFS_1"/>
    <property type="match status" value="1"/>
</dbReference>
<feature type="transmembrane region" description="Helical" evidence="7">
    <location>
        <begin position="127"/>
        <end position="149"/>
    </location>
</feature>
<dbReference type="InterPro" id="IPR036259">
    <property type="entry name" value="MFS_trans_sf"/>
</dbReference>
<dbReference type="CDD" id="cd17472">
    <property type="entry name" value="MFS_YajR_like"/>
    <property type="match status" value="1"/>
</dbReference>
<dbReference type="InterPro" id="IPR020846">
    <property type="entry name" value="MFS_dom"/>
</dbReference>